<dbReference type="EnsemblPlants" id="AET2Gv20174600.5">
    <property type="protein sequence ID" value="AET2Gv20174600.5"/>
    <property type="gene ID" value="AET2Gv20174600"/>
</dbReference>
<dbReference type="Gene3D" id="2.70.40.10">
    <property type="match status" value="1"/>
</dbReference>
<dbReference type="GO" id="GO:0000287">
    <property type="term" value="F:magnesium ion binding"/>
    <property type="evidence" value="ECO:0007669"/>
    <property type="project" value="InterPro"/>
</dbReference>
<dbReference type="Gramene" id="AET2Gv20174600.5">
    <property type="protein sequence ID" value="AET2Gv20174600.5"/>
    <property type="gene ID" value="AET2Gv20174600"/>
</dbReference>
<dbReference type="GO" id="GO:0046081">
    <property type="term" value="P:dUTP catabolic process"/>
    <property type="evidence" value="ECO:0007669"/>
    <property type="project" value="InterPro"/>
</dbReference>
<dbReference type="InterPro" id="IPR036157">
    <property type="entry name" value="dUTPase-like_sf"/>
</dbReference>
<reference evidence="1" key="3">
    <citation type="journal article" date="2017" name="Nature">
        <title>Genome sequence of the progenitor of the wheat D genome Aegilops tauschii.</title>
        <authorList>
            <person name="Luo M.C."/>
            <person name="Gu Y.Q."/>
            <person name="Puiu D."/>
            <person name="Wang H."/>
            <person name="Twardziok S.O."/>
            <person name="Deal K.R."/>
            <person name="Huo N."/>
            <person name="Zhu T."/>
            <person name="Wang L."/>
            <person name="Wang Y."/>
            <person name="McGuire P.E."/>
            <person name="Liu S."/>
            <person name="Long H."/>
            <person name="Ramasamy R.K."/>
            <person name="Rodriguez J.C."/>
            <person name="Van S.L."/>
            <person name="Yuan L."/>
            <person name="Wang Z."/>
            <person name="Xia Z."/>
            <person name="Xiao L."/>
            <person name="Anderson O.D."/>
            <person name="Ouyang S."/>
            <person name="Liang Y."/>
            <person name="Zimin A.V."/>
            <person name="Pertea G."/>
            <person name="Qi P."/>
            <person name="Bennetzen J.L."/>
            <person name="Dai X."/>
            <person name="Dawson M.W."/>
            <person name="Muller H.G."/>
            <person name="Kugler K."/>
            <person name="Rivarola-Duarte L."/>
            <person name="Spannagl M."/>
            <person name="Mayer K.F.X."/>
            <person name="Lu F.H."/>
            <person name="Bevan M.W."/>
            <person name="Leroy P."/>
            <person name="Li P."/>
            <person name="You F.M."/>
            <person name="Sun Q."/>
            <person name="Liu Z."/>
            <person name="Lyons E."/>
            <person name="Wicker T."/>
            <person name="Salzberg S.L."/>
            <person name="Devos K.M."/>
            <person name="Dvorak J."/>
        </authorList>
    </citation>
    <scope>NUCLEOTIDE SEQUENCE [LARGE SCALE GENOMIC DNA]</scope>
    <source>
        <strain evidence="1">cv. AL8/78</strain>
    </source>
</reference>
<accession>A0A453AKK8</accession>
<dbReference type="GO" id="GO:0006226">
    <property type="term" value="P:dUMP biosynthetic process"/>
    <property type="evidence" value="ECO:0007669"/>
    <property type="project" value="InterPro"/>
</dbReference>
<evidence type="ECO:0000313" key="2">
    <source>
        <dbReference type="Proteomes" id="UP000015105"/>
    </source>
</evidence>
<dbReference type="AlphaFoldDB" id="A0A453AKK8"/>
<reference evidence="1" key="5">
    <citation type="journal article" date="2021" name="G3 (Bethesda)">
        <title>Aegilops tauschii genome assembly Aet v5.0 features greater sequence contiguity and improved annotation.</title>
        <authorList>
            <person name="Wang L."/>
            <person name="Zhu T."/>
            <person name="Rodriguez J.C."/>
            <person name="Deal K.R."/>
            <person name="Dubcovsky J."/>
            <person name="McGuire P.E."/>
            <person name="Lux T."/>
            <person name="Spannagl M."/>
            <person name="Mayer K.F.X."/>
            <person name="Baldrich P."/>
            <person name="Meyers B.C."/>
            <person name="Huo N."/>
            <person name="Gu Y.Q."/>
            <person name="Zhou H."/>
            <person name="Devos K.M."/>
            <person name="Bennetzen J.L."/>
            <person name="Unver T."/>
            <person name="Budak H."/>
            <person name="Gulick P.J."/>
            <person name="Galiba G."/>
            <person name="Kalapos B."/>
            <person name="Nelson D.R."/>
            <person name="Li P."/>
            <person name="You F.M."/>
            <person name="Luo M.C."/>
            <person name="Dvorak J."/>
        </authorList>
    </citation>
    <scope>NUCLEOTIDE SEQUENCE [LARGE SCALE GENOMIC DNA]</scope>
    <source>
        <strain evidence="1">cv. AL8/78</strain>
    </source>
</reference>
<reference evidence="1" key="4">
    <citation type="submission" date="2019-03" db="UniProtKB">
        <authorList>
            <consortium name="EnsemblPlants"/>
        </authorList>
    </citation>
    <scope>IDENTIFICATION</scope>
</reference>
<protein>
    <submittedName>
        <fullName evidence="1">Uncharacterized protein</fullName>
    </submittedName>
</protein>
<dbReference type="GO" id="GO:0004170">
    <property type="term" value="F:dUTP diphosphatase activity"/>
    <property type="evidence" value="ECO:0007669"/>
    <property type="project" value="InterPro"/>
</dbReference>
<dbReference type="EnsemblPlants" id="AET2Gv20174600.3">
    <property type="protein sequence ID" value="AET2Gv20174600.3"/>
    <property type="gene ID" value="AET2Gv20174600"/>
</dbReference>
<reference evidence="2" key="2">
    <citation type="journal article" date="2017" name="Nat. Plants">
        <title>The Aegilops tauschii genome reveals multiple impacts of transposons.</title>
        <authorList>
            <person name="Zhao G."/>
            <person name="Zou C."/>
            <person name="Li K."/>
            <person name="Wang K."/>
            <person name="Li T."/>
            <person name="Gao L."/>
            <person name="Zhang X."/>
            <person name="Wang H."/>
            <person name="Yang Z."/>
            <person name="Liu X."/>
            <person name="Jiang W."/>
            <person name="Mao L."/>
            <person name="Kong X."/>
            <person name="Jiao Y."/>
            <person name="Jia J."/>
        </authorList>
    </citation>
    <scope>NUCLEOTIDE SEQUENCE [LARGE SCALE GENOMIC DNA]</scope>
    <source>
        <strain evidence="2">cv. AL8/78</strain>
    </source>
</reference>
<dbReference type="EnsemblPlants" id="AET2Gv20174600.1">
    <property type="protein sequence ID" value="AET2Gv20174600.1"/>
    <property type="gene ID" value="AET2Gv20174600"/>
</dbReference>
<sequence>MHLSYLRKEGSWPSPRLGGDCLPWIQQEGDPAFFTSRAKRVIDADYHRPVGVVFFNHLEADFAMKSGGYVMQMTIQVIANCDTGGRRGGGPRRHRPA</sequence>
<dbReference type="InterPro" id="IPR008181">
    <property type="entry name" value="dUTPase"/>
</dbReference>
<evidence type="ECO:0000313" key="1">
    <source>
        <dbReference type="EnsemblPlants" id="AET2Gv20174600.6"/>
    </source>
</evidence>
<dbReference type="EnsemblPlants" id="AET2Gv20174600.6">
    <property type="protein sequence ID" value="AET2Gv20174600.6"/>
    <property type="gene ID" value="AET2Gv20174600"/>
</dbReference>
<reference evidence="2" key="1">
    <citation type="journal article" date="2014" name="Science">
        <title>Ancient hybridizations among the ancestral genomes of bread wheat.</title>
        <authorList>
            <consortium name="International Wheat Genome Sequencing Consortium,"/>
            <person name="Marcussen T."/>
            <person name="Sandve S.R."/>
            <person name="Heier L."/>
            <person name="Spannagl M."/>
            <person name="Pfeifer M."/>
            <person name="Jakobsen K.S."/>
            <person name="Wulff B.B."/>
            <person name="Steuernagel B."/>
            <person name="Mayer K.F."/>
            <person name="Olsen O.A."/>
        </authorList>
    </citation>
    <scope>NUCLEOTIDE SEQUENCE [LARGE SCALE GENOMIC DNA]</scope>
    <source>
        <strain evidence="2">cv. AL8/78</strain>
    </source>
</reference>
<organism evidence="1 2">
    <name type="scientific">Aegilops tauschii subsp. strangulata</name>
    <name type="common">Goatgrass</name>
    <dbReference type="NCBI Taxonomy" id="200361"/>
    <lineage>
        <taxon>Eukaryota</taxon>
        <taxon>Viridiplantae</taxon>
        <taxon>Streptophyta</taxon>
        <taxon>Embryophyta</taxon>
        <taxon>Tracheophyta</taxon>
        <taxon>Spermatophyta</taxon>
        <taxon>Magnoliopsida</taxon>
        <taxon>Liliopsida</taxon>
        <taxon>Poales</taxon>
        <taxon>Poaceae</taxon>
        <taxon>BOP clade</taxon>
        <taxon>Pooideae</taxon>
        <taxon>Triticodae</taxon>
        <taxon>Triticeae</taxon>
        <taxon>Triticinae</taxon>
        <taxon>Aegilops</taxon>
    </lineage>
</organism>
<dbReference type="Proteomes" id="UP000015105">
    <property type="component" value="Chromosome 2D"/>
</dbReference>
<dbReference type="Gramene" id="AET2Gv20174600.6">
    <property type="protein sequence ID" value="AET2Gv20174600.6"/>
    <property type="gene ID" value="AET2Gv20174600"/>
</dbReference>
<proteinExistence type="predicted"/>
<keyword evidence="2" id="KW-1185">Reference proteome</keyword>
<name>A0A453AKK8_AEGTS</name>
<dbReference type="Gramene" id="AET2Gv20174600.3">
    <property type="protein sequence ID" value="AET2Gv20174600.3"/>
    <property type="gene ID" value="AET2Gv20174600"/>
</dbReference>
<dbReference type="PANTHER" id="PTHR11241">
    <property type="entry name" value="DEOXYURIDINE 5'-TRIPHOSPHATE NUCLEOTIDOHYDROLASE"/>
    <property type="match status" value="1"/>
</dbReference>
<dbReference type="SUPFAM" id="SSF51283">
    <property type="entry name" value="dUTPase-like"/>
    <property type="match status" value="1"/>
</dbReference>
<dbReference type="PANTHER" id="PTHR11241:SF0">
    <property type="entry name" value="DEOXYURIDINE 5'-TRIPHOSPHATE NUCLEOTIDOHYDROLASE"/>
    <property type="match status" value="1"/>
</dbReference>
<dbReference type="Gramene" id="AET2Gv20174600.1">
    <property type="protein sequence ID" value="AET2Gv20174600.1"/>
    <property type="gene ID" value="AET2Gv20174600"/>
</dbReference>